<accession>A0AA39C7Y9</accession>
<dbReference type="AlphaFoldDB" id="A0AA39C7Y9"/>
<protein>
    <recommendedName>
        <fullName evidence="1">DUF4776 domain-containing protein</fullName>
    </recommendedName>
</protein>
<sequence length="733" mass="84952">MDKKIQEFLSPNKKQCLYILEFLINCLNLNSKNIINETDDENSYLKVELKFSNLPMFIINEDNNLVNNTKDKLKNANFSACGISCLFTKSPIDFLNMIKQNNSLKIEIYKLNIDAYCPEIDNEFNNEPICQTTIRFDEYFGDKYNMTMNDCYNSLESFEIEKSYELLNAIEKSCGTIDLFLCISCCGTSIITQFHHDKELFVFKNYNSPNIFEYLTLLSSKEKYKNNNNDISKVKTIVRIVKLYQDLSNELSNADISMKMNEKRMRGGGLDDNNINVPLLPIQSMQTLLSGAFTMNIQNEDKFRCSNNSRHKIDCFIRAFKNTQEFVDNIGVTGMPGLSLMDKTESPYFTKNRYRNLSTTHSNRKKYGEINLLNDSKDINILLDNSNCHNAATLMEKNKKCNEHSLQNNEEFIQDQNRNGDNELFVKDSLAMKKKINKNNLNGVNKSSALPNESMGEFDPIIDDEIIDKIQNKHKRKRKKEYHLKSQQRFLLKSKIKPSKRIMKLVRSAASRLHFGHKSCVEIRTRVPGNMGWLWNIKNTAGEPKAQIGWKPGAISRRVWHLLKDAKVEKIDDTPIERPLTPTKDKKSKISRKQCPFLLPSSLGTHRKNYDDKINLPPTLHIHRKDGTYYITICPINRDRVNNPEIQETIVPLQFKVTKNKEEDGDDDSSSIASDIEFEFSPPIADTHYRQSKKHTKSVNTQVQQQEIIDTINDSMQLMKTKRPLTRTFRKLY</sequence>
<evidence type="ECO:0000259" key="1">
    <source>
        <dbReference type="Pfam" id="PF16003"/>
    </source>
</evidence>
<proteinExistence type="predicted"/>
<organism evidence="2 3">
    <name type="scientific">Microctonus hyperodae</name>
    <name type="common">Parasitoid wasp</name>
    <dbReference type="NCBI Taxonomy" id="165561"/>
    <lineage>
        <taxon>Eukaryota</taxon>
        <taxon>Metazoa</taxon>
        <taxon>Ecdysozoa</taxon>
        <taxon>Arthropoda</taxon>
        <taxon>Hexapoda</taxon>
        <taxon>Insecta</taxon>
        <taxon>Pterygota</taxon>
        <taxon>Neoptera</taxon>
        <taxon>Endopterygota</taxon>
        <taxon>Hymenoptera</taxon>
        <taxon>Apocrita</taxon>
        <taxon>Ichneumonoidea</taxon>
        <taxon>Braconidae</taxon>
        <taxon>Euphorinae</taxon>
        <taxon>Microctonus</taxon>
    </lineage>
</organism>
<evidence type="ECO:0000313" key="2">
    <source>
        <dbReference type="EMBL" id="KAK0159561.1"/>
    </source>
</evidence>
<gene>
    <name evidence="2" type="ORF">PV327_010657</name>
</gene>
<dbReference type="Proteomes" id="UP001168972">
    <property type="component" value="Unassembled WGS sequence"/>
</dbReference>
<name>A0AA39C7Y9_MICHY</name>
<dbReference type="Pfam" id="PF14924">
    <property type="entry name" value="MAP10_N"/>
    <property type="match status" value="1"/>
</dbReference>
<reference evidence="2" key="2">
    <citation type="submission" date="2023-03" db="EMBL/GenBank/DDBJ databases">
        <authorList>
            <person name="Inwood S.N."/>
            <person name="Skelly J.G."/>
            <person name="Guhlin J."/>
            <person name="Harrop T.W.R."/>
            <person name="Goldson S.G."/>
            <person name="Dearden P.K."/>
        </authorList>
    </citation>
    <scope>NUCLEOTIDE SEQUENCE</scope>
    <source>
        <strain evidence="2">Lincoln</strain>
        <tissue evidence="2">Whole body</tissue>
    </source>
</reference>
<keyword evidence="3" id="KW-1185">Reference proteome</keyword>
<evidence type="ECO:0000313" key="3">
    <source>
        <dbReference type="Proteomes" id="UP001168972"/>
    </source>
</evidence>
<feature type="domain" description="DUF4776" evidence="1">
    <location>
        <begin position="472"/>
        <end position="661"/>
    </location>
</feature>
<comment type="caution">
    <text evidence="2">The sequence shown here is derived from an EMBL/GenBank/DDBJ whole genome shotgun (WGS) entry which is preliminary data.</text>
</comment>
<dbReference type="Pfam" id="PF16003">
    <property type="entry name" value="DUF4776"/>
    <property type="match status" value="1"/>
</dbReference>
<dbReference type="PANTHER" id="PTHR39079">
    <property type="entry name" value="FI08034P-RELATED"/>
    <property type="match status" value="1"/>
</dbReference>
<dbReference type="InterPro" id="IPR031949">
    <property type="entry name" value="DUF4776"/>
</dbReference>
<reference evidence="2" key="1">
    <citation type="journal article" date="2023" name="bioRxiv">
        <title>Scaffold-level genome assemblies of two parasitoid biocontrol wasps reveal the parthenogenesis mechanism and an associated novel virus.</title>
        <authorList>
            <person name="Inwood S."/>
            <person name="Skelly J."/>
            <person name="Guhlin J."/>
            <person name="Harrop T."/>
            <person name="Goldson S."/>
            <person name="Dearden P."/>
        </authorList>
    </citation>
    <scope>NUCLEOTIDE SEQUENCE</scope>
    <source>
        <strain evidence="2">Lincoln</strain>
        <tissue evidence="2">Whole body</tissue>
    </source>
</reference>
<dbReference type="EMBL" id="JAQQBR010001836">
    <property type="protein sequence ID" value="KAK0159561.1"/>
    <property type="molecule type" value="Genomic_DNA"/>
</dbReference>
<dbReference type="PANTHER" id="PTHR39079:SF1">
    <property type="entry name" value="GH11706P-RELATED"/>
    <property type="match status" value="1"/>
</dbReference>